<proteinExistence type="predicted"/>
<accession>A0A183IKX7</accession>
<reference evidence="3" key="1">
    <citation type="submission" date="2016-06" db="UniProtKB">
        <authorList>
            <consortium name="WormBaseParasite"/>
        </authorList>
    </citation>
    <scope>IDENTIFICATION</scope>
</reference>
<name>A0A183IKX7_9BILA</name>
<keyword evidence="2" id="KW-1185">Reference proteome</keyword>
<evidence type="ECO:0000313" key="2">
    <source>
        <dbReference type="Proteomes" id="UP000270296"/>
    </source>
</evidence>
<organism evidence="3">
    <name type="scientific">Soboliphyme baturini</name>
    <dbReference type="NCBI Taxonomy" id="241478"/>
    <lineage>
        <taxon>Eukaryota</taxon>
        <taxon>Metazoa</taxon>
        <taxon>Ecdysozoa</taxon>
        <taxon>Nematoda</taxon>
        <taxon>Enoplea</taxon>
        <taxon>Dorylaimia</taxon>
        <taxon>Dioctophymatida</taxon>
        <taxon>Dioctophymatoidea</taxon>
        <taxon>Soboliphymatidae</taxon>
        <taxon>Soboliphyme</taxon>
    </lineage>
</organism>
<evidence type="ECO:0000313" key="3">
    <source>
        <dbReference type="WBParaSite" id="SBAD_0000445701-mRNA-1"/>
    </source>
</evidence>
<dbReference type="Proteomes" id="UP000270296">
    <property type="component" value="Unassembled WGS sequence"/>
</dbReference>
<protein>
    <submittedName>
        <fullName evidence="1 3">Uncharacterized protein</fullName>
    </submittedName>
</protein>
<dbReference type="EMBL" id="UZAM01008224">
    <property type="protein sequence ID" value="VDP03862.1"/>
    <property type="molecule type" value="Genomic_DNA"/>
</dbReference>
<dbReference type="AlphaFoldDB" id="A0A183IKX7"/>
<sequence>MSSAASRGRCRQQQFCVRETAAAHDDGDEHESRPRSKCRFFVVVVDVTDLRTAIDAMLMIERLPLTKERLEVSVRLRYCFRERRREEEASLSPSGLCCRVSPVTY</sequence>
<reference evidence="1 2" key="2">
    <citation type="submission" date="2018-11" db="EMBL/GenBank/DDBJ databases">
        <authorList>
            <consortium name="Pathogen Informatics"/>
        </authorList>
    </citation>
    <scope>NUCLEOTIDE SEQUENCE [LARGE SCALE GENOMIC DNA]</scope>
</reference>
<dbReference type="WBParaSite" id="SBAD_0000445701-mRNA-1">
    <property type="protein sequence ID" value="SBAD_0000445701-mRNA-1"/>
    <property type="gene ID" value="SBAD_0000445701"/>
</dbReference>
<gene>
    <name evidence="1" type="ORF">SBAD_LOCUS4273</name>
</gene>
<evidence type="ECO:0000313" key="1">
    <source>
        <dbReference type="EMBL" id="VDP03862.1"/>
    </source>
</evidence>